<keyword evidence="2" id="KW-1185">Reference proteome</keyword>
<dbReference type="EMBL" id="KV419401">
    <property type="protein sequence ID" value="KZS95606.1"/>
    <property type="molecule type" value="Genomic_DNA"/>
</dbReference>
<dbReference type="Proteomes" id="UP000076722">
    <property type="component" value="Unassembled WGS sequence"/>
</dbReference>
<dbReference type="AlphaFoldDB" id="A0A164X3R0"/>
<organism evidence="1 2">
    <name type="scientific">Sistotremastrum niveocremeum HHB9708</name>
    <dbReference type="NCBI Taxonomy" id="1314777"/>
    <lineage>
        <taxon>Eukaryota</taxon>
        <taxon>Fungi</taxon>
        <taxon>Dikarya</taxon>
        <taxon>Basidiomycota</taxon>
        <taxon>Agaricomycotina</taxon>
        <taxon>Agaricomycetes</taxon>
        <taxon>Sistotremastrales</taxon>
        <taxon>Sistotremastraceae</taxon>
        <taxon>Sertulicium</taxon>
        <taxon>Sertulicium niveocremeum</taxon>
    </lineage>
</organism>
<evidence type="ECO:0000313" key="1">
    <source>
        <dbReference type="EMBL" id="KZS95606.1"/>
    </source>
</evidence>
<accession>A0A164X3R0</accession>
<proteinExistence type="predicted"/>
<evidence type="ECO:0000313" key="2">
    <source>
        <dbReference type="Proteomes" id="UP000076722"/>
    </source>
</evidence>
<sequence length="161" mass="17936">MGLTKLNQEFMWLVEPHSISRFTAAWQTQTEVQPSHRNYLHGSNSSVFRTSRHPGYRARLLTRSHKREAPNTSFVNGCSAAAPDHPSGSSTPFNLATISMSFYGTRDGHYVAAIPLTCPISRTRCARFRGRELTKGVAQAEQVIRPGSGKMLLLQSAQKYN</sequence>
<protein>
    <submittedName>
        <fullName evidence="1">Uncharacterized protein</fullName>
    </submittedName>
</protein>
<gene>
    <name evidence="1" type="ORF">SISNIDRAFT_464604</name>
</gene>
<name>A0A164X3R0_9AGAM</name>
<reference evidence="1 2" key="1">
    <citation type="journal article" date="2016" name="Mol. Biol. Evol.">
        <title>Comparative Genomics of Early-Diverging Mushroom-Forming Fungi Provides Insights into the Origins of Lignocellulose Decay Capabilities.</title>
        <authorList>
            <person name="Nagy L.G."/>
            <person name="Riley R."/>
            <person name="Tritt A."/>
            <person name="Adam C."/>
            <person name="Daum C."/>
            <person name="Floudas D."/>
            <person name="Sun H."/>
            <person name="Yadav J.S."/>
            <person name="Pangilinan J."/>
            <person name="Larsson K.H."/>
            <person name="Matsuura K."/>
            <person name="Barry K."/>
            <person name="Labutti K."/>
            <person name="Kuo R."/>
            <person name="Ohm R.A."/>
            <person name="Bhattacharya S.S."/>
            <person name="Shirouzu T."/>
            <person name="Yoshinaga Y."/>
            <person name="Martin F.M."/>
            <person name="Grigoriev I.V."/>
            <person name="Hibbett D.S."/>
        </authorList>
    </citation>
    <scope>NUCLEOTIDE SEQUENCE [LARGE SCALE GENOMIC DNA]</scope>
    <source>
        <strain evidence="1 2">HHB9708</strain>
    </source>
</reference>